<evidence type="ECO:0008006" key="4">
    <source>
        <dbReference type="Google" id="ProtNLM"/>
    </source>
</evidence>
<accession>A0A1I1G0T0</accession>
<sequence>MSTTYTPATNKPDKLLTGFISVRAPELKHIYGSLQGTTSVSEVTSKFGRPATGGEVKTDHVEGSLRFLNAVDLVESPTGDIKDTVEPINERHFEGLPFEAQLLYHCNQQDGRQSHFGDVHRALLSEGSRTVNAGRDNLRTILKRETDYDFSWTDEKIDMWVTLCEQLGLVSETEDGLVLSPCRAMMYDALILAPTSSGEDAGYDGETVENGEFRRALNWINDNLFTVYKARTGTPRLHPAIADVLRNMEEDGVLSLSAPGDAQNQVEVPPADLDDDVRGNRRSVTHVSIHSRPDETAYQYPLDQLLTHQ</sequence>
<evidence type="ECO:0000313" key="2">
    <source>
        <dbReference type="EMBL" id="SFC04912.1"/>
    </source>
</evidence>
<dbReference type="RefSeq" id="WP_089787280.1">
    <property type="nucleotide sequence ID" value="NZ_FOKW01000004.1"/>
</dbReference>
<dbReference type="Proteomes" id="UP000199161">
    <property type="component" value="Unassembled WGS sequence"/>
</dbReference>
<reference evidence="3" key="1">
    <citation type="submission" date="2016-10" db="EMBL/GenBank/DDBJ databases">
        <authorList>
            <person name="Varghese N."/>
            <person name="Submissions S."/>
        </authorList>
    </citation>
    <scope>NUCLEOTIDE SEQUENCE [LARGE SCALE GENOMIC DNA]</scope>
    <source>
        <strain evidence="3">DSM 13078</strain>
    </source>
</reference>
<dbReference type="GeneID" id="63188107"/>
<gene>
    <name evidence="2" type="ORF">SAMN05444422_10413</name>
</gene>
<dbReference type="OrthoDB" id="335918at2157"/>
<evidence type="ECO:0000313" key="3">
    <source>
        <dbReference type="Proteomes" id="UP000199161"/>
    </source>
</evidence>
<keyword evidence="3" id="KW-1185">Reference proteome</keyword>
<protein>
    <recommendedName>
        <fullName evidence="4">DUF4007 domain-containing protein</fullName>
    </recommendedName>
</protein>
<dbReference type="EMBL" id="FOKW01000004">
    <property type="protein sequence ID" value="SFC04912.1"/>
    <property type="molecule type" value="Genomic_DNA"/>
</dbReference>
<feature type="region of interest" description="Disordered" evidence="1">
    <location>
        <begin position="258"/>
        <end position="280"/>
    </location>
</feature>
<proteinExistence type="predicted"/>
<name>A0A1I1G0T0_NATHA</name>
<organism evidence="2 3">
    <name type="scientific">Natronobacterium haloterrestre</name>
    <name type="common">Halobiforma haloterrestris</name>
    <dbReference type="NCBI Taxonomy" id="148448"/>
    <lineage>
        <taxon>Archaea</taxon>
        <taxon>Methanobacteriati</taxon>
        <taxon>Methanobacteriota</taxon>
        <taxon>Stenosarchaea group</taxon>
        <taxon>Halobacteria</taxon>
        <taxon>Halobacteriales</taxon>
        <taxon>Natrialbaceae</taxon>
        <taxon>Natronobacterium</taxon>
    </lineage>
</organism>
<dbReference type="AlphaFoldDB" id="A0A1I1G0T0"/>
<evidence type="ECO:0000256" key="1">
    <source>
        <dbReference type="SAM" id="MobiDB-lite"/>
    </source>
</evidence>